<dbReference type="Gene3D" id="1.10.10.60">
    <property type="entry name" value="Homeodomain-like"/>
    <property type="match status" value="1"/>
</dbReference>
<dbReference type="Pfam" id="PF12625">
    <property type="entry name" value="Arabinose_bd"/>
    <property type="match status" value="1"/>
</dbReference>
<keyword evidence="2" id="KW-0238">DNA-binding</keyword>
<dbReference type="SUPFAM" id="SSF46689">
    <property type="entry name" value="Homeodomain-like"/>
    <property type="match status" value="1"/>
</dbReference>
<evidence type="ECO:0000259" key="4">
    <source>
        <dbReference type="PROSITE" id="PS01124"/>
    </source>
</evidence>
<dbReference type="SMART" id="SM00342">
    <property type="entry name" value="HTH_ARAC"/>
    <property type="match status" value="1"/>
</dbReference>
<dbReference type="PANTHER" id="PTHR47894:SF1">
    <property type="entry name" value="HTH-TYPE TRANSCRIPTIONAL REGULATOR VQSM"/>
    <property type="match status" value="1"/>
</dbReference>
<dbReference type="InterPro" id="IPR009057">
    <property type="entry name" value="Homeodomain-like_sf"/>
</dbReference>
<dbReference type="PROSITE" id="PS00041">
    <property type="entry name" value="HTH_ARAC_FAMILY_1"/>
    <property type="match status" value="1"/>
</dbReference>
<evidence type="ECO:0000313" key="5">
    <source>
        <dbReference type="EMBL" id="MCX2977838.1"/>
    </source>
</evidence>
<dbReference type="RefSeq" id="WP_279249546.1">
    <property type="nucleotide sequence ID" value="NZ_SHNO01000001.1"/>
</dbReference>
<evidence type="ECO:0000256" key="1">
    <source>
        <dbReference type="ARBA" id="ARBA00023015"/>
    </source>
</evidence>
<organism evidence="5 6">
    <name type="scientific">Candidatus Marimicrobium litorale</name>
    <dbReference type="NCBI Taxonomy" id="2518991"/>
    <lineage>
        <taxon>Bacteria</taxon>
        <taxon>Pseudomonadati</taxon>
        <taxon>Pseudomonadota</taxon>
        <taxon>Gammaproteobacteria</taxon>
        <taxon>Cellvibrionales</taxon>
        <taxon>Halieaceae</taxon>
        <taxon>Marimicrobium</taxon>
    </lineage>
</organism>
<proteinExistence type="predicted"/>
<dbReference type="Pfam" id="PF12833">
    <property type="entry name" value="HTH_18"/>
    <property type="match status" value="1"/>
</dbReference>
<evidence type="ECO:0000313" key="6">
    <source>
        <dbReference type="Proteomes" id="UP001143304"/>
    </source>
</evidence>
<keyword evidence="3" id="KW-0804">Transcription</keyword>
<reference evidence="5" key="1">
    <citation type="submission" date="2019-02" db="EMBL/GenBank/DDBJ databases">
        <authorList>
            <person name="Li S.-H."/>
        </authorList>
    </citation>
    <scope>NUCLEOTIDE SEQUENCE</scope>
    <source>
        <strain evidence="5">IMCC11814</strain>
    </source>
</reference>
<dbReference type="EMBL" id="SHNO01000001">
    <property type="protein sequence ID" value="MCX2977838.1"/>
    <property type="molecule type" value="Genomic_DNA"/>
</dbReference>
<dbReference type="PANTHER" id="PTHR47894">
    <property type="entry name" value="HTH-TYPE TRANSCRIPTIONAL REGULATOR GADX"/>
    <property type="match status" value="1"/>
</dbReference>
<sequence length="333" mass="37420">MSNTSTPAQYALILIDMLEGEGCSRDNLLAGTSLALAGIDSMGARVDDQDFWTLVTNARTLTGDPTLGLKLGLRLHLSAHAVLGQAFMTCRDLGQVMGLLLKYYHLLASNLEMEFSEEGDTCILSILTTPGETESDFTFGFELLYGAFINTLRGMLNDPELAVRMELPYPAPAHSARYHEVLGDDIHFDALQGRILFHRDWLDTPLPLSNPPLRQLYEAECARLLADLEGEDSVAEQTLRLLRKLEGQYPQMPQIAGMLNVSPRTYRRRLDEEEQSFQKLLDQVRAEHATHYLQNTRLPLANVAYLVGFSDSSNFRRAYRKWTGKAPREVRQG</sequence>
<keyword evidence="1" id="KW-0805">Transcription regulation</keyword>
<gene>
    <name evidence="5" type="ORF">EYC82_10785</name>
</gene>
<dbReference type="InterPro" id="IPR018060">
    <property type="entry name" value="HTH_AraC"/>
</dbReference>
<dbReference type="PROSITE" id="PS01124">
    <property type="entry name" value="HTH_ARAC_FAMILY_2"/>
    <property type="match status" value="1"/>
</dbReference>
<accession>A0ABT3T6D3</accession>
<feature type="domain" description="HTH araC/xylS-type" evidence="4">
    <location>
        <begin position="236"/>
        <end position="333"/>
    </location>
</feature>
<comment type="caution">
    <text evidence="5">The sequence shown here is derived from an EMBL/GenBank/DDBJ whole genome shotgun (WGS) entry which is preliminary data.</text>
</comment>
<name>A0ABT3T6D3_9GAMM</name>
<keyword evidence="6" id="KW-1185">Reference proteome</keyword>
<protein>
    <submittedName>
        <fullName evidence="5">AraC family transcriptional regulator</fullName>
    </submittedName>
</protein>
<evidence type="ECO:0000256" key="2">
    <source>
        <dbReference type="ARBA" id="ARBA00023125"/>
    </source>
</evidence>
<evidence type="ECO:0000256" key="3">
    <source>
        <dbReference type="ARBA" id="ARBA00023163"/>
    </source>
</evidence>
<dbReference type="Proteomes" id="UP001143304">
    <property type="component" value="Unassembled WGS sequence"/>
</dbReference>
<dbReference type="InterPro" id="IPR018062">
    <property type="entry name" value="HTH_AraC-typ_CS"/>
</dbReference>
<dbReference type="InterPro" id="IPR032687">
    <property type="entry name" value="AraC-type_N"/>
</dbReference>